<keyword evidence="2" id="KW-0328">Glycosyltransferase</keyword>
<evidence type="ECO:0000256" key="3">
    <source>
        <dbReference type="ARBA" id="ARBA00022679"/>
    </source>
</evidence>
<sequence length="303" mass="34518">METRLSPGLPHQFEMHRSQYPSLFKNKEKLSMAKRVSEMDAKSHGEIVNSFLELEANYAVHWREVVCRKAWLVGPVGLCNEKLIEQSHRGGGNKSFRTEELLQWLDSKHAGSVVYICFGSMANLVISNDQLMKIAIALKESDRHFIWVIKSSDQEDYTDWLHHQRMGSSDTYIKPSSYRGCSHCGWNSTLEAISAGVPMITWPMNGDQFFNEKPIVEVLQVGVTVGAKEGGWYFEERQLIEAETIRSVIERVVDEGFEGEAMRNRAKELKEKAEAAMQEGGSSYADIRNLIGELMDRRNELLI</sequence>
<dbReference type="PANTHER" id="PTHR48047">
    <property type="entry name" value="GLYCOSYLTRANSFERASE"/>
    <property type="match status" value="1"/>
</dbReference>
<dbReference type="Pfam" id="PF00201">
    <property type="entry name" value="UDPGT"/>
    <property type="match status" value="1"/>
</dbReference>
<keyword evidence="5" id="KW-1185">Reference proteome</keyword>
<dbReference type="SUPFAM" id="SSF53756">
    <property type="entry name" value="UDP-Glycosyltransferase/glycogen phosphorylase"/>
    <property type="match status" value="1"/>
</dbReference>
<proteinExistence type="inferred from homology"/>
<dbReference type="CDD" id="cd03784">
    <property type="entry name" value="GT1_Gtf-like"/>
    <property type="match status" value="1"/>
</dbReference>
<organism evidence="4 5">
    <name type="scientific">Rhynchospora breviuscula</name>
    <dbReference type="NCBI Taxonomy" id="2022672"/>
    <lineage>
        <taxon>Eukaryota</taxon>
        <taxon>Viridiplantae</taxon>
        <taxon>Streptophyta</taxon>
        <taxon>Embryophyta</taxon>
        <taxon>Tracheophyta</taxon>
        <taxon>Spermatophyta</taxon>
        <taxon>Magnoliopsida</taxon>
        <taxon>Liliopsida</taxon>
        <taxon>Poales</taxon>
        <taxon>Cyperaceae</taxon>
        <taxon>Cyperoideae</taxon>
        <taxon>Rhynchosporeae</taxon>
        <taxon>Rhynchospora</taxon>
    </lineage>
</organism>
<comment type="caution">
    <text evidence="4">The sequence shown here is derived from an EMBL/GenBank/DDBJ whole genome shotgun (WGS) entry which is preliminary data.</text>
</comment>
<evidence type="ECO:0000256" key="1">
    <source>
        <dbReference type="ARBA" id="ARBA00009995"/>
    </source>
</evidence>
<protein>
    <submittedName>
        <fullName evidence="4">Uncharacterized protein</fullName>
    </submittedName>
</protein>
<evidence type="ECO:0000256" key="2">
    <source>
        <dbReference type="ARBA" id="ARBA00022676"/>
    </source>
</evidence>
<reference evidence="4" key="1">
    <citation type="journal article" date="2022" name="Cell">
        <title>Repeat-based holocentromeres influence genome architecture and karyotype evolution.</title>
        <authorList>
            <person name="Hofstatter P.G."/>
            <person name="Thangavel G."/>
            <person name="Lux T."/>
            <person name="Neumann P."/>
            <person name="Vondrak T."/>
            <person name="Novak P."/>
            <person name="Zhang M."/>
            <person name="Costa L."/>
            <person name="Castellani M."/>
            <person name="Scott A."/>
            <person name="Toegelov H."/>
            <person name="Fuchs J."/>
            <person name="Mata-Sucre Y."/>
            <person name="Dias Y."/>
            <person name="Vanzela A.L.L."/>
            <person name="Huettel B."/>
            <person name="Almeida C.C.S."/>
            <person name="Simkova H."/>
            <person name="Souza G."/>
            <person name="Pedrosa-Harand A."/>
            <person name="Macas J."/>
            <person name="Mayer K.F.X."/>
            <person name="Houben A."/>
            <person name="Marques A."/>
        </authorList>
    </citation>
    <scope>NUCLEOTIDE SEQUENCE</scope>
    <source>
        <strain evidence="4">RhyBre1mFocal</strain>
    </source>
</reference>
<dbReference type="OrthoDB" id="780184at2759"/>
<evidence type="ECO:0000313" key="5">
    <source>
        <dbReference type="Proteomes" id="UP001151287"/>
    </source>
</evidence>
<dbReference type="Proteomes" id="UP001151287">
    <property type="component" value="Unassembled WGS sequence"/>
</dbReference>
<dbReference type="PANTHER" id="PTHR48047:SF45">
    <property type="entry name" value="SCOPOLETIN GLUCOSYLTRANSFERASE-LIKE"/>
    <property type="match status" value="1"/>
</dbReference>
<dbReference type="EMBL" id="JAMQYH010000005">
    <property type="protein sequence ID" value="KAJ1685472.1"/>
    <property type="molecule type" value="Genomic_DNA"/>
</dbReference>
<dbReference type="GO" id="GO:0035251">
    <property type="term" value="F:UDP-glucosyltransferase activity"/>
    <property type="evidence" value="ECO:0007669"/>
    <property type="project" value="TreeGrafter"/>
</dbReference>
<comment type="similarity">
    <text evidence="1">Belongs to the UDP-glycosyltransferase family.</text>
</comment>
<gene>
    <name evidence="4" type="ORF">LUZ63_016862</name>
</gene>
<dbReference type="Gene3D" id="3.40.50.2000">
    <property type="entry name" value="Glycogen Phosphorylase B"/>
    <property type="match status" value="2"/>
</dbReference>
<keyword evidence="3" id="KW-0808">Transferase</keyword>
<dbReference type="InterPro" id="IPR002213">
    <property type="entry name" value="UDP_glucos_trans"/>
</dbReference>
<name>A0A9Q0C1F0_9POAL</name>
<evidence type="ECO:0000313" key="4">
    <source>
        <dbReference type="EMBL" id="KAJ1685472.1"/>
    </source>
</evidence>
<accession>A0A9Q0C1F0</accession>
<dbReference type="AlphaFoldDB" id="A0A9Q0C1F0"/>